<evidence type="ECO:0000313" key="3">
    <source>
        <dbReference type="EMBL" id="STY29003.1"/>
    </source>
</evidence>
<dbReference type="Proteomes" id="UP000255297">
    <property type="component" value="Unassembled WGS sequence"/>
</dbReference>
<keyword evidence="1 3" id="KW-0808">Transferase</keyword>
<dbReference type="CDD" id="cd02440">
    <property type="entry name" value="AdoMet_MTases"/>
    <property type="match status" value="1"/>
</dbReference>
<reference evidence="3 4" key="1">
    <citation type="submission" date="2018-06" db="EMBL/GenBank/DDBJ databases">
        <authorList>
            <consortium name="Pathogen Informatics"/>
            <person name="Doyle S."/>
        </authorList>
    </citation>
    <scope>NUCLEOTIDE SEQUENCE [LARGE SCALE GENOMIC DNA]</scope>
    <source>
        <strain evidence="3 4">NCTC11532</strain>
    </source>
</reference>
<keyword evidence="4" id="KW-1185">Reference proteome</keyword>
<dbReference type="GO" id="GO:0032259">
    <property type="term" value="P:methylation"/>
    <property type="evidence" value="ECO:0007669"/>
    <property type="project" value="UniProtKB-KW"/>
</dbReference>
<dbReference type="AlphaFoldDB" id="A0A378LQD7"/>
<dbReference type="PANTHER" id="PTHR43861">
    <property type="entry name" value="TRANS-ACONITATE 2-METHYLTRANSFERASE-RELATED"/>
    <property type="match status" value="1"/>
</dbReference>
<dbReference type="Pfam" id="PF13649">
    <property type="entry name" value="Methyltransf_25"/>
    <property type="match status" value="1"/>
</dbReference>
<keyword evidence="3" id="KW-0489">Methyltransferase</keyword>
<dbReference type="Gene3D" id="3.40.50.150">
    <property type="entry name" value="Vaccinia Virus protein VP39"/>
    <property type="match status" value="1"/>
</dbReference>
<accession>A0A378LQD7</accession>
<sequence>MKRSNKTKVYEAYNEMVHWFDAHRCKELKMEQFYLHQIKLYFPHGGQILDIGCGTGEPIARFLIETGYALTGVDASEKMIERCKRNFPNAQWILDDMRTMKFTNQFDVVIAWHSFFHLTPTDQRRTLPLITSLVKPKGLLLFTSGDESGEVWGENGGIDLYHASLAPQEYETILQQNHFKILVYNVRDPNCGEATVWLAQKN</sequence>
<dbReference type="SUPFAM" id="SSF53335">
    <property type="entry name" value="S-adenosyl-L-methionine-dependent methyltransferases"/>
    <property type="match status" value="1"/>
</dbReference>
<protein>
    <submittedName>
        <fullName evidence="3">S-adenosyl-L-methionine-dependent methyltransferases</fullName>
    </submittedName>
</protein>
<dbReference type="InterPro" id="IPR041698">
    <property type="entry name" value="Methyltransf_25"/>
</dbReference>
<feature type="domain" description="Methyltransferase" evidence="2">
    <location>
        <begin position="48"/>
        <end position="138"/>
    </location>
</feature>
<dbReference type="GO" id="GO:0008168">
    <property type="term" value="F:methyltransferase activity"/>
    <property type="evidence" value="ECO:0007669"/>
    <property type="project" value="UniProtKB-KW"/>
</dbReference>
<evidence type="ECO:0000313" key="4">
    <source>
        <dbReference type="Proteomes" id="UP000255297"/>
    </source>
</evidence>
<dbReference type="InterPro" id="IPR029063">
    <property type="entry name" value="SAM-dependent_MTases_sf"/>
</dbReference>
<name>A0A378LQD7_9GAMM</name>
<dbReference type="STRING" id="1122170.GCA_000701265_01839"/>
<evidence type="ECO:0000259" key="2">
    <source>
        <dbReference type="Pfam" id="PF13649"/>
    </source>
</evidence>
<gene>
    <name evidence="3" type="ORF">NCTC11532_01180</name>
</gene>
<proteinExistence type="predicted"/>
<organism evidence="3 4">
    <name type="scientific">Legionella wadsworthii</name>
    <dbReference type="NCBI Taxonomy" id="28088"/>
    <lineage>
        <taxon>Bacteria</taxon>
        <taxon>Pseudomonadati</taxon>
        <taxon>Pseudomonadota</taxon>
        <taxon>Gammaproteobacteria</taxon>
        <taxon>Legionellales</taxon>
        <taxon>Legionellaceae</taxon>
        <taxon>Legionella</taxon>
    </lineage>
</organism>
<dbReference type="OrthoDB" id="9791837at2"/>
<evidence type="ECO:0000256" key="1">
    <source>
        <dbReference type="ARBA" id="ARBA00022679"/>
    </source>
</evidence>
<dbReference type="EMBL" id="UGPB01000001">
    <property type="protein sequence ID" value="STY29003.1"/>
    <property type="molecule type" value="Genomic_DNA"/>
</dbReference>